<keyword evidence="1" id="KW-0812">Transmembrane</keyword>
<proteinExistence type="predicted"/>
<feature type="transmembrane region" description="Helical" evidence="1">
    <location>
        <begin position="74"/>
        <end position="93"/>
    </location>
</feature>
<dbReference type="Proteomes" id="UP001162734">
    <property type="component" value="Chromosome"/>
</dbReference>
<reference evidence="3" key="1">
    <citation type="journal article" date="2022" name="Int. J. Syst. Evol. Microbiol.">
        <title>Anaeromyxobacter oryzae sp. nov., Anaeromyxobacter diazotrophicus sp. nov. and Anaeromyxobacter paludicola sp. nov., isolated from paddy soils.</title>
        <authorList>
            <person name="Itoh H."/>
            <person name="Xu Z."/>
            <person name="Mise K."/>
            <person name="Masuda Y."/>
            <person name="Ushijima N."/>
            <person name="Hayakawa C."/>
            <person name="Shiratori Y."/>
            <person name="Senoo K."/>
        </authorList>
    </citation>
    <scope>NUCLEOTIDE SEQUENCE [LARGE SCALE GENOMIC DNA]</scope>
    <source>
        <strain evidence="3">Red630</strain>
    </source>
</reference>
<evidence type="ECO:0000256" key="1">
    <source>
        <dbReference type="SAM" id="Phobius"/>
    </source>
</evidence>
<feature type="transmembrane region" description="Helical" evidence="1">
    <location>
        <begin position="105"/>
        <end position="128"/>
    </location>
</feature>
<keyword evidence="1" id="KW-1133">Transmembrane helix</keyword>
<evidence type="ECO:0000313" key="3">
    <source>
        <dbReference type="Proteomes" id="UP001162734"/>
    </source>
</evidence>
<keyword evidence="1" id="KW-0472">Membrane</keyword>
<feature type="transmembrane region" description="Helical" evidence="1">
    <location>
        <begin position="14"/>
        <end position="32"/>
    </location>
</feature>
<organism evidence="2 3">
    <name type="scientific">Anaeromyxobacter paludicola</name>
    <dbReference type="NCBI Taxonomy" id="2918171"/>
    <lineage>
        <taxon>Bacteria</taxon>
        <taxon>Pseudomonadati</taxon>
        <taxon>Myxococcota</taxon>
        <taxon>Myxococcia</taxon>
        <taxon>Myxococcales</taxon>
        <taxon>Cystobacterineae</taxon>
        <taxon>Anaeromyxobacteraceae</taxon>
        <taxon>Anaeromyxobacter</taxon>
    </lineage>
</organism>
<protein>
    <recommendedName>
        <fullName evidence="4">Tripartite tricarboxylate transporter TctB family protein</fullName>
    </recommendedName>
</protein>
<evidence type="ECO:0008006" key="4">
    <source>
        <dbReference type="Google" id="ProtNLM"/>
    </source>
</evidence>
<evidence type="ECO:0000313" key="2">
    <source>
        <dbReference type="EMBL" id="BDG08909.1"/>
    </source>
</evidence>
<gene>
    <name evidence="2" type="ORF">AMPC_20220</name>
</gene>
<keyword evidence="3" id="KW-1185">Reference proteome</keyword>
<name>A0ABN6N9X3_9BACT</name>
<sequence length="138" mass="14531">MWTLADRGALARGLAWAAYLGAVALFVLLQEVGLRLRRDEQRAWWAGTGRDVLNAAGFAALAGALRLYGFPWPAAVLAGGSLTLLLFGAYVFMATQTDSRRPRAWALAAGLCAALPVLCFPGALVAALGELVGALFAR</sequence>
<accession>A0ABN6N9X3</accession>
<dbReference type="EMBL" id="AP025592">
    <property type="protein sequence ID" value="BDG08909.1"/>
    <property type="molecule type" value="Genomic_DNA"/>
</dbReference>